<reference evidence="2 3" key="1">
    <citation type="journal article" date="2011" name="J. Bacteriol.">
        <title>Genome sequence of Salinisphaera shabanensis, a gammaproteobacterium from the harsh, variable environment of the brine-seawater interface of the Shaban Deep in the Red Sea.</title>
        <authorList>
            <person name="Antunes A."/>
            <person name="Alam I."/>
            <person name="Bajic V.B."/>
            <person name="Stingl U."/>
        </authorList>
    </citation>
    <scope>NUCLEOTIDE SEQUENCE [LARGE SCALE GENOMIC DNA]</scope>
    <source>
        <strain evidence="2 3">E1L3A</strain>
    </source>
</reference>
<proteinExistence type="predicted"/>
<protein>
    <submittedName>
        <fullName evidence="2">Uncharacterized protein</fullName>
    </submittedName>
</protein>
<dbReference type="Proteomes" id="UP000006242">
    <property type="component" value="Unassembled WGS sequence"/>
</dbReference>
<name>U2EI15_9GAMM</name>
<gene>
    <name evidence="2" type="ORF">SSPSH_003231</name>
</gene>
<feature type="region of interest" description="Disordered" evidence="1">
    <location>
        <begin position="1"/>
        <end position="30"/>
    </location>
</feature>
<evidence type="ECO:0000256" key="1">
    <source>
        <dbReference type="SAM" id="MobiDB-lite"/>
    </source>
</evidence>
<comment type="caution">
    <text evidence="2">The sequence shown here is derived from an EMBL/GenBank/DDBJ whole genome shotgun (WGS) entry which is preliminary data.</text>
</comment>
<accession>U2EI15</accession>
<dbReference type="EMBL" id="AFNV02000025">
    <property type="protein sequence ID" value="ERJ18007.1"/>
    <property type="molecule type" value="Genomic_DNA"/>
</dbReference>
<evidence type="ECO:0000313" key="3">
    <source>
        <dbReference type="Proteomes" id="UP000006242"/>
    </source>
</evidence>
<feature type="non-terminal residue" evidence="2">
    <location>
        <position position="1"/>
    </location>
</feature>
<reference evidence="2 3" key="2">
    <citation type="journal article" date="2013" name="PLoS ONE">
        <title>INDIGO - INtegrated Data Warehouse of MIcrobial GenOmes with Examples from the Red Sea Extremophiles.</title>
        <authorList>
            <person name="Alam I."/>
            <person name="Antunes A."/>
            <person name="Kamau A.A."/>
            <person name="Ba Alawi W."/>
            <person name="Kalkatawi M."/>
            <person name="Stingl U."/>
            <person name="Bajic V.B."/>
        </authorList>
    </citation>
    <scope>NUCLEOTIDE SEQUENCE [LARGE SCALE GENOMIC DNA]</scope>
    <source>
        <strain evidence="2 3">E1L3A</strain>
    </source>
</reference>
<sequence length="153" mass="16848">ARAGPRPLAGNSGTRGDDVSIRAARAGPRPVVGWPDCDSKEFLSARPARGRDRVRCKDVIGFKPFLSARPARGRDAKPGHWRSIDDVSIRAARAGPRLEQRSWCAYSDLFLSARPARGRDAKPGHWRSIDDVSIRAARAGPRLGPSKRLFLMR</sequence>
<organism evidence="2 3">
    <name type="scientific">Salinisphaera shabanensis E1L3A</name>
    <dbReference type="NCBI Taxonomy" id="1033802"/>
    <lineage>
        <taxon>Bacteria</taxon>
        <taxon>Pseudomonadati</taxon>
        <taxon>Pseudomonadota</taxon>
        <taxon>Gammaproteobacteria</taxon>
        <taxon>Salinisphaerales</taxon>
        <taxon>Salinisphaeraceae</taxon>
        <taxon>Salinisphaera</taxon>
    </lineage>
</organism>
<evidence type="ECO:0000313" key="2">
    <source>
        <dbReference type="EMBL" id="ERJ18007.1"/>
    </source>
</evidence>
<keyword evidence="3" id="KW-1185">Reference proteome</keyword>
<dbReference type="AlphaFoldDB" id="U2EI15"/>